<evidence type="ECO:0000313" key="1">
    <source>
        <dbReference type="EMBL" id="EQB61784.1"/>
    </source>
</evidence>
<reference evidence="1 2" key="1">
    <citation type="journal article" date="2013" name="BMC Genomics">
        <title>Genome sequencing and comparative genomics of honey bee microsporidia, Nosema apis reveal novel insights into host-parasite interactions.</title>
        <authorList>
            <person name="Chen Yp."/>
            <person name="Pettis J.S."/>
            <person name="Zhao Y."/>
            <person name="Liu X."/>
            <person name="Tallon L.J."/>
            <person name="Sadzewicz L.D."/>
            <person name="Li R."/>
            <person name="Zheng H."/>
            <person name="Huang S."/>
            <person name="Zhang X."/>
            <person name="Hamilton M.C."/>
            <person name="Pernal S.F."/>
            <person name="Melathopoulos A.P."/>
            <person name="Yan X."/>
            <person name="Evans J.D."/>
        </authorList>
    </citation>
    <scope>NUCLEOTIDE SEQUENCE [LARGE SCALE GENOMIC DNA]</scope>
    <source>
        <strain evidence="1 2">BRL 01</strain>
    </source>
</reference>
<protein>
    <submittedName>
        <fullName evidence="1">Uncharacterized protein</fullName>
    </submittedName>
</protein>
<accession>T0LBX3</accession>
<dbReference type="Proteomes" id="UP000053780">
    <property type="component" value="Unassembled WGS sequence"/>
</dbReference>
<evidence type="ECO:0000313" key="2">
    <source>
        <dbReference type="Proteomes" id="UP000053780"/>
    </source>
</evidence>
<sequence>MNEMEQQFEKIFKNSLIQLVAQLLRFQSAIKEIDSVLSKTISKQNFNKNNSQNNYFLEKLDKFSKKIKLFSNVLDKVTNSCLNKQEFYLIEYKNKNLLKDLIFYSKLYKEYVGNIKLELEQLDRIQNNSGGNYRFETKNSTIKNLLVDFKYHIDEMETIYYLYDASKDKTDECIIL</sequence>
<gene>
    <name evidence="1" type="ORF">NAPIS_ORF00633</name>
</gene>
<dbReference type="HOGENOM" id="CLU_1525607_0_0_1"/>
<dbReference type="AlphaFoldDB" id="T0LBX3"/>
<dbReference type="EMBL" id="KE647090">
    <property type="protein sequence ID" value="EQB61784.1"/>
    <property type="molecule type" value="Genomic_DNA"/>
</dbReference>
<name>T0LBX3_9MICR</name>
<keyword evidence="2" id="KW-1185">Reference proteome</keyword>
<dbReference type="VEuPathDB" id="MicrosporidiaDB:NAPIS_ORF00633"/>
<organism evidence="1 2">
    <name type="scientific">Vairimorpha apis BRL 01</name>
    <dbReference type="NCBI Taxonomy" id="1037528"/>
    <lineage>
        <taxon>Eukaryota</taxon>
        <taxon>Fungi</taxon>
        <taxon>Fungi incertae sedis</taxon>
        <taxon>Microsporidia</taxon>
        <taxon>Nosematidae</taxon>
        <taxon>Vairimorpha</taxon>
    </lineage>
</organism>
<proteinExistence type="predicted"/>